<accession>A0A4U8YYX0</accession>
<evidence type="ECO:0000313" key="3">
    <source>
        <dbReference type="Proteomes" id="UP000294360"/>
    </source>
</evidence>
<dbReference type="EMBL" id="LR536450">
    <property type="protein sequence ID" value="VFU08078.1"/>
    <property type="molecule type" value="Genomic_DNA"/>
</dbReference>
<dbReference type="RefSeq" id="WP_134487920.1">
    <property type="nucleotide sequence ID" value="NZ_CP139089.1"/>
</dbReference>
<protein>
    <recommendedName>
        <fullName evidence="1">Ribbon-helix-helix domain-containing protein</fullName>
    </recommendedName>
</protein>
<evidence type="ECO:0000259" key="1">
    <source>
        <dbReference type="Pfam" id="PF13467"/>
    </source>
</evidence>
<organism evidence="2 3">
    <name type="scientific">Methylocella tundrae</name>
    <dbReference type="NCBI Taxonomy" id="227605"/>
    <lineage>
        <taxon>Bacteria</taxon>
        <taxon>Pseudomonadati</taxon>
        <taxon>Pseudomonadota</taxon>
        <taxon>Alphaproteobacteria</taxon>
        <taxon>Hyphomicrobiales</taxon>
        <taxon>Beijerinckiaceae</taxon>
        <taxon>Methylocella</taxon>
    </lineage>
</organism>
<dbReference type="InterPro" id="IPR027373">
    <property type="entry name" value="RHH_dom"/>
</dbReference>
<name>A0A4U8YYX0_METTU</name>
<dbReference type="Proteomes" id="UP000294360">
    <property type="component" value="Chromosome"/>
</dbReference>
<dbReference type="Gene3D" id="1.10.3990.20">
    <property type="entry name" value="protein bp1543"/>
    <property type="match status" value="1"/>
</dbReference>
<dbReference type="OrthoDB" id="7477016at2"/>
<dbReference type="KEGG" id="mtun:MTUNDRAET4_1185"/>
<sequence>MINPNDASCAAGKIVKHSLTIAGHRTSISLERAFWDRLRRLAAERGTSLAIVVAEIDARRGEANLSSAIRVFVLESAPWPAPPQG</sequence>
<dbReference type="Pfam" id="PF13467">
    <property type="entry name" value="RHH_4"/>
    <property type="match status" value="1"/>
</dbReference>
<feature type="domain" description="Ribbon-helix-helix" evidence="1">
    <location>
        <begin position="15"/>
        <end position="75"/>
    </location>
</feature>
<proteinExistence type="predicted"/>
<gene>
    <name evidence="2" type="ORF">MTUNDRAET4_1185</name>
</gene>
<reference evidence="2 3" key="1">
    <citation type="submission" date="2019-03" db="EMBL/GenBank/DDBJ databases">
        <authorList>
            <person name="Kox A.R. M."/>
        </authorList>
    </citation>
    <scope>NUCLEOTIDE SEQUENCE [LARGE SCALE GENOMIC DNA]</scope>
    <source>
        <strain evidence="2">MTUNDRAET4 annotated genome</strain>
    </source>
</reference>
<dbReference type="AlphaFoldDB" id="A0A4U8YYX0"/>
<evidence type="ECO:0000313" key="2">
    <source>
        <dbReference type="EMBL" id="VFU08078.1"/>
    </source>
</evidence>
<dbReference type="InterPro" id="IPR038268">
    <property type="entry name" value="RHH_sf"/>
</dbReference>